<dbReference type="SUPFAM" id="SSF56601">
    <property type="entry name" value="beta-lactamase/transpeptidase-like"/>
    <property type="match status" value="1"/>
</dbReference>
<feature type="signal peptide" evidence="11">
    <location>
        <begin position="1"/>
        <end position="17"/>
    </location>
</feature>
<evidence type="ECO:0000256" key="10">
    <source>
        <dbReference type="SAM" id="MobiDB-lite"/>
    </source>
</evidence>
<evidence type="ECO:0000313" key="13">
    <source>
        <dbReference type="EMBL" id="MCE7027977.1"/>
    </source>
</evidence>
<gene>
    <name evidence="13" type="ORF">LZD57_08235</name>
</gene>
<dbReference type="GO" id="GO:0009252">
    <property type="term" value="P:peptidoglycan biosynthetic process"/>
    <property type="evidence" value="ECO:0007669"/>
    <property type="project" value="UniProtKB-KW"/>
</dbReference>
<evidence type="ECO:0000259" key="12">
    <source>
        <dbReference type="Pfam" id="PF00768"/>
    </source>
</evidence>
<evidence type="ECO:0000256" key="4">
    <source>
        <dbReference type="ARBA" id="ARBA00022960"/>
    </source>
</evidence>
<dbReference type="InterPro" id="IPR012338">
    <property type="entry name" value="Beta-lactam/transpept-like"/>
</dbReference>
<name>A0A9X1NYR2_9HYPH</name>
<keyword evidence="5" id="KW-0573">Peptidoglycan synthesis</keyword>
<evidence type="ECO:0000256" key="8">
    <source>
        <dbReference type="PIRSR" id="PIRSR618044-2"/>
    </source>
</evidence>
<feature type="domain" description="Peptidase S11 D-alanyl-D-alanine carboxypeptidase A N-terminal" evidence="12">
    <location>
        <begin position="96"/>
        <end position="323"/>
    </location>
</feature>
<keyword evidence="13" id="KW-0645">Protease</keyword>
<feature type="region of interest" description="Disordered" evidence="10">
    <location>
        <begin position="36"/>
        <end position="101"/>
    </location>
</feature>
<accession>A0A9X1NYR2</accession>
<dbReference type="GO" id="GO:0071555">
    <property type="term" value="P:cell wall organization"/>
    <property type="evidence" value="ECO:0007669"/>
    <property type="project" value="UniProtKB-KW"/>
</dbReference>
<feature type="region of interest" description="Disordered" evidence="10">
    <location>
        <begin position="431"/>
        <end position="543"/>
    </location>
</feature>
<dbReference type="PANTHER" id="PTHR21581">
    <property type="entry name" value="D-ALANYL-D-ALANINE CARBOXYPEPTIDASE"/>
    <property type="match status" value="1"/>
</dbReference>
<dbReference type="InterPro" id="IPR001967">
    <property type="entry name" value="Peptidase_S11_N"/>
</dbReference>
<proteinExistence type="inferred from homology"/>
<keyword evidence="14" id="KW-1185">Reference proteome</keyword>
<keyword evidence="3" id="KW-0378">Hydrolase</keyword>
<feature type="active site" description="Acyl-ester intermediate" evidence="7">
    <location>
        <position position="130"/>
    </location>
</feature>
<evidence type="ECO:0000256" key="11">
    <source>
        <dbReference type="SAM" id="SignalP"/>
    </source>
</evidence>
<feature type="chain" id="PRO_5040794275" evidence="11">
    <location>
        <begin position="18"/>
        <end position="543"/>
    </location>
</feature>
<reference evidence="13" key="1">
    <citation type="submission" date="2022-01" db="EMBL/GenBank/DDBJ databases">
        <title>Jiella avicenniae sp. nov., a novel endophytic bacterium isolated from bark of Avicennia marina.</title>
        <authorList>
            <person name="Tuo L."/>
        </authorList>
    </citation>
    <scope>NUCLEOTIDE SEQUENCE</scope>
    <source>
        <strain evidence="13">CBK1P-4</strain>
    </source>
</reference>
<evidence type="ECO:0000256" key="6">
    <source>
        <dbReference type="ARBA" id="ARBA00023316"/>
    </source>
</evidence>
<evidence type="ECO:0000256" key="1">
    <source>
        <dbReference type="ARBA" id="ARBA00007164"/>
    </source>
</evidence>
<keyword evidence="13" id="KW-0121">Carboxypeptidase</keyword>
<comment type="caution">
    <text evidence="13">The sequence shown here is derived from an EMBL/GenBank/DDBJ whole genome shotgun (WGS) entry which is preliminary data.</text>
</comment>
<dbReference type="AlphaFoldDB" id="A0A9X1NYR2"/>
<dbReference type="RefSeq" id="WP_233719134.1">
    <property type="nucleotide sequence ID" value="NZ_JAJUWU010000007.1"/>
</dbReference>
<feature type="compositionally biased region" description="Low complexity" evidence="10">
    <location>
        <begin position="45"/>
        <end position="80"/>
    </location>
</feature>
<evidence type="ECO:0000256" key="7">
    <source>
        <dbReference type="PIRSR" id="PIRSR618044-1"/>
    </source>
</evidence>
<dbReference type="PRINTS" id="PR00725">
    <property type="entry name" value="DADACBPTASE1"/>
</dbReference>
<dbReference type="Proteomes" id="UP001139035">
    <property type="component" value="Unassembled WGS sequence"/>
</dbReference>
<dbReference type="EMBL" id="JAJUWU010000007">
    <property type="protein sequence ID" value="MCE7027977.1"/>
    <property type="molecule type" value="Genomic_DNA"/>
</dbReference>
<keyword evidence="2 11" id="KW-0732">Signal</keyword>
<feature type="compositionally biased region" description="Basic and acidic residues" evidence="10">
    <location>
        <begin position="516"/>
        <end position="526"/>
    </location>
</feature>
<protein>
    <submittedName>
        <fullName evidence="13">D-alanyl-D-alanine carboxypeptidase</fullName>
    </submittedName>
</protein>
<comment type="similarity">
    <text evidence="1 9">Belongs to the peptidase S11 family.</text>
</comment>
<keyword evidence="6" id="KW-0961">Cell wall biogenesis/degradation</keyword>
<feature type="active site" description="Proton acceptor" evidence="7">
    <location>
        <position position="133"/>
    </location>
</feature>
<evidence type="ECO:0000256" key="3">
    <source>
        <dbReference type="ARBA" id="ARBA00022801"/>
    </source>
</evidence>
<evidence type="ECO:0000313" key="14">
    <source>
        <dbReference type="Proteomes" id="UP001139035"/>
    </source>
</evidence>
<feature type="compositionally biased region" description="Polar residues" evidence="10">
    <location>
        <begin position="533"/>
        <end position="543"/>
    </location>
</feature>
<dbReference type="InterPro" id="IPR018044">
    <property type="entry name" value="Peptidase_S11"/>
</dbReference>
<evidence type="ECO:0000256" key="5">
    <source>
        <dbReference type="ARBA" id="ARBA00022984"/>
    </source>
</evidence>
<keyword evidence="4" id="KW-0133">Cell shape</keyword>
<dbReference type="Gene3D" id="3.40.710.10">
    <property type="entry name" value="DD-peptidase/beta-lactamase superfamily"/>
    <property type="match status" value="1"/>
</dbReference>
<dbReference type="GO" id="GO:0009002">
    <property type="term" value="F:serine-type D-Ala-D-Ala carboxypeptidase activity"/>
    <property type="evidence" value="ECO:0007669"/>
    <property type="project" value="InterPro"/>
</dbReference>
<organism evidence="13 14">
    <name type="scientific">Jiella avicenniae</name>
    <dbReference type="NCBI Taxonomy" id="2907202"/>
    <lineage>
        <taxon>Bacteria</taxon>
        <taxon>Pseudomonadati</taxon>
        <taxon>Pseudomonadota</taxon>
        <taxon>Alphaproteobacteria</taxon>
        <taxon>Hyphomicrobiales</taxon>
        <taxon>Aurantimonadaceae</taxon>
        <taxon>Jiella</taxon>
    </lineage>
</organism>
<dbReference type="GO" id="GO:0008360">
    <property type="term" value="P:regulation of cell shape"/>
    <property type="evidence" value="ECO:0007669"/>
    <property type="project" value="UniProtKB-KW"/>
</dbReference>
<feature type="binding site" evidence="8">
    <location>
        <position position="293"/>
    </location>
    <ligand>
        <name>substrate</name>
    </ligand>
</feature>
<dbReference type="GO" id="GO:0006508">
    <property type="term" value="P:proteolysis"/>
    <property type="evidence" value="ECO:0007669"/>
    <property type="project" value="InterPro"/>
</dbReference>
<evidence type="ECO:0000256" key="2">
    <source>
        <dbReference type="ARBA" id="ARBA00022729"/>
    </source>
</evidence>
<dbReference type="Pfam" id="PF00768">
    <property type="entry name" value="Peptidase_S11"/>
    <property type="match status" value="1"/>
</dbReference>
<dbReference type="PANTHER" id="PTHR21581:SF6">
    <property type="entry name" value="TRAFFICKING PROTEIN PARTICLE COMPLEX SUBUNIT 12"/>
    <property type="match status" value="1"/>
</dbReference>
<evidence type="ECO:0000256" key="9">
    <source>
        <dbReference type="RuleBase" id="RU004016"/>
    </source>
</evidence>
<feature type="compositionally biased region" description="Low complexity" evidence="10">
    <location>
        <begin position="88"/>
        <end position="101"/>
    </location>
</feature>
<sequence>MVSLPLLQRLFCGAALALSLVCMGAPASARQPAAIAVPTPKPSAEKAATSEAAPETAPAANTAPAPADAAKAETPAAPTEADADAEAAETPVPAAEAKPAAEPMSSIVVDVATGKVLSQQSATERRYPASTTKLMTAYLALGALRDGKVQLDSPVVVTRLAANQAPSKMGYPAGSVIRLDNALKMMLVKSANDIAMAIGQSLADGSEEGFVEMMNAEAARLGMKDTRYINPNGLPGDGQHSSAKDLAILAVRIRREFPAFSGYFDIEAISNGKSLMKNGNKLLGRFAGADGMKTGYICASGFNLVSSATRDGRTLVAVVLGANGTIERERLSAAILQAGFETDPATKEVTVEDLPASPGAPLDVSDYICSQAGRTARANERVEENDREEMFGSPYLTEMKRPPVTVKVGLGGASGNDRVDPGVSIIANYGIPIPTPRPTPPAVESVSAETPEEASSAEETVPAADGGTKAAPSQAPAVPTADAPAEKPSAVNSYSGSESHLRFPLGVRSPMAKRGPRLDTESRLDLRPAAFGSSGSQPEHATN</sequence>
<feature type="active site" evidence="7">
    <location>
        <position position="190"/>
    </location>
</feature>